<dbReference type="SMART" id="SM00573">
    <property type="entry name" value="HSA"/>
    <property type="match status" value="1"/>
</dbReference>
<evidence type="ECO:0000256" key="1">
    <source>
        <dbReference type="SAM" id="MobiDB-lite"/>
    </source>
</evidence>
<dbReference type="GO" id="GO:0035267">
    <property type="term" value="C:NuA4 histone acetyltransferase complex"/>
    <property type="evidence" value="ECO:0007669"/>
    <property type="project" value="InterPro"/>
</dbReference>
<protein>
    <recommendedName>
        <fullName evidence="2">HSA domain-containing protein</fullName>
    </recommendedName>
</protein>
<keyword evidence="4" id="KW-1185">Reference proteome</keyword>
<dbReference type="AlphaFoldDB" id="S8DUF6"/>
<dbReference type="OrthoDB" id="372624at2759"/>
<name>S8DUF6_9LAMI</name>
<feature type="domain" description="HSA" evidence="2">
    <location>
        <begin position="12"/>
        <end position="77"/>
    </location>
</feature>
<dbReference type="InterPro" id="IPR014012">
    <property type="entry name" value="HSA_dom"/>
</dbReference>
<reference evidence="3 4" key="1">
    <citation type="journal article" date="2013" name="BMC Genomics">
        <title>The miniature genome of a carnivorous plant Genlisea aurea contains a low number of genes and short non-coding sequences.</title>
        <authorList>
            <person name="Leushkin E.V."/>
            <person name="Sutormin R.A."/>
            <person name="Nabieva E.R."/>
            <person name="Penin A.A."/>
            <person name="Kondrashov A.S."/>
            <person name="Logacheva M.D."/>
        </authorList>
    </citation>
    <scope>NUCLEOTIDE SEQUENCE [LARGE SCALE GENOMIC DNA]</scope>
</reference>
<evidence type="ECO:0000259" key="2">
    <source>
        <dbReference type="SMART" id="SM00573"/>
    </source>
</evidence>
<evidence type="ECO:0000313" key="3">
    <source>
        <dbReference type="EMBL" id="EPS63532.1"/>
    </source>
</evidence>
<proteinExistence type="predicted"/>
<dbReference type="PANTHER" id="PTHR46774">
    <property type="entry name" value="CHROMATIN MODIFICATION-RELATED PROTEIN EAF1 A-RELATED"/>
    <property type="match status" value="1"/>
</dbReference>
<feature type="region of interest" description="Disordered" evidence="1">
    <location>
        <begin position="297"/>
        <end position="388"/>
    </location>
</feature>
<gene>
    <name evidence="3" type="ORF">M569_11254</name>
</gene>
<evidence type="ECO:0000313" key="4">
    <source>
        <dbReference type="Proteomes" id="UP000015453"/>
    </source>
</evidence>
<organism evidence="3 4">
    <name type="scientific">Genlisea aurea</name>
    <dbReference type="NCBI Taxonomy" id="192259"/>
    <lineage>
        <taxon>Eukaryota</taxon>
        <taxon>Viridiplantae</taxon>
        <taxon>Streptophyta</taxon>
        <taxon>Embryophyta</taxon>
        <taxon>Tracheophyta</taxon>
        <taxon>Spermatophyta</taxon>
        <taxon>Magnoliopsida</taxon>
        <taxon>eudicotyledons</taxon>
        <taxon>Gunneridae</taxon>
        <taxon>Pentapetalae</taxon>
        <taxon>asterids</taxon>
        <taxon>lamiids</taxon>
        <taxon>Lamiales</taxon>
        <taxon>Lentibulariaceae</taxon>
        <taxon>Genlisea</taxon>
    </lineage>
</organism>
<sequence length="388" mass="43976">AKRRRIADLSVVISPAETQQRSHWGYVLEEMAWLSNDFSQERMWKTAAAAQISFQAIVACKSRRDRKISGKDAEMVAKTLAKAVLDFWDSVGETKEIQQNENTRNKPIREYAARIVMAHKPNTFTSATRLQLSPDRTSDEGLPDLSRDNFTYDKIFYDVPFGAMETYRKLIMSHVAHIERVGSYVPEEAELSACDGTTDFESQDNPYDEDEGDGTFDMPVAFERSHSRGYGRKKLKHLKRRHDTWSYEVGSDVLPMQSSEMKVVNQQSGIPPKRPGNSLNVSIPTKRVRTAFRRISSPFSAGPAGSFQFPTKTDASSGDTSSLQDDQSTLRGGLGYPNAMEFESARDFERQSPFESAEVSMMSKKKKTKNTNAAYDHRWQTDYSFHEP</sequence>
<comment type="caution">
    <text evidence="3">The sequence shown here is derived from an EMBL/GenBank/DDBJ whole genome shotgun (WGS) entry which is preliminary data.</text>
</comment>
<feature type="compositionally biased region" description="Basic and acidic residues" evidence="1">
    <location>
        <begin position="343"/>
        <end position="352"/>
    </location>
</feature>
<dbReference type="InterPro" id="IPR044798">
    <property type="entry name" value="EAF1A/B"/>
</dbReference>
<feature type="non-terminal residue" evidence="3">
    <location>
        <position position="388"/>
    </location>
</feature>
<dbReference type="EMBL" id="AUSU01005423">
    <property type="protein sequence ID" value="EPS63532.1"/>
    <property type="molecule type" value="Genomic_DNA"/>
</dbReference>
<dbReference type="PANTHER" id="PTHR46774:SF3">
    <property type="entry name" value="CHROMATIN MODIFICATION-RELATED PROTEIN EAF1 A-RELATED"/>
    <property type="match status" value="1"/>
</dbReference>
<feature type="compositionally biased region" description="Basic and acidic residues" evidence="1">
    <location>
        <begin position="375"/>
        <end position="388"/>
    </location>
</feature>
<dbReference type="Pfam" id="PF07529">
    <property type="entry name" value="HSA"/>
    <property type="match status" value="1"/>
</dbReference>
<feature type="non-terminal residue" evidence="3">
    <location>
        <position position="1"/>
    </location>
</feature>
<dbReference type="Proteomes" id="UP000015453">
    <property type="component" value="Unassembled WGS sequence"/>
</dbReference>
<accession>S8DUF6</accession>
<feature type="compositionally biased region" description="Polar residues" evidence="1">
    <location>
        <begin position="308"/>
        <end position="330"/>
    </location>
</feature>